<dbReference type="PANTHER" id="PTHR31874:SF1">
    <property type="entry name" value="ZINC FINGER PROTEIN CONSTANS-LIKE 6"/>
    <property type="match status" value="1"/>
</dbReference>
<evidence type="ECO:0000256" key="6">
    <source>
        <dbReference type="ARBA" id="ARBA00023242"/>
    </source>
</evidence>
<comment type="subcellular location">
    <subcellularLocation>
        <location evidence="1 8">Nucleus</location>
    </subcellularLocation>
</comment>
<evidence type="ECO:0000256" key="2">
    <source>
        <dbReference type="ARBA" id="ARBA00010024"/>
    </source>
</evidence>
<dbReference type="InterPro" id="IPR049808">
    <property type="entry name" value="CONSTANS-like_Bbox1"/>
</dbReference>
<comment type="caution">
    <text evidence="12">The sequence shown here is derived from an EMBL/GenBank/DDBJ whole genome shotgun (WGS) entry which is preliminary data.</text>
</comment>
<proteinExistence type="inferred from homology"/>
<evidence type="ECO:0000256" key="8">
    <source>
        <dbReference type="PROSITE-ProRule" id="PRU00357"/>
    </source>
</evidence>
<evidence type="ECO:0000256" key="4">
    <source>
        <dbReference type="ARBA" id="ARBA00022771"/>
    </source>
</evidence>
<feature type="domain" description="B box-type" evidence="10">
    <location>
        <begin position="28"/>
        <end position="75"/>
    </location>
</feature>
<dbReference type="InterPro" id="IPR000315">
    <property type="entry name" value="Znf_B-box"/>
</dbReference>
<keyword evidence="13" id="KW-1185">Reference proteome</keyword>
<organism evidence="12 13">
    <name type="scientific">Cuscuta epithymum</name>
    <dbReference type="NCBI Taxonomy" id="186058"/>
    <lineage>
        <taxon>Eukaryota</taxon>
        <taxon>Viridiplantae</taxon>
        <taxon>Streptophyta</taxon>
        <taxon>Embryophyta</taxon>
        <taxon>Tracheophyta</taxon>
        <taxon>Spermatophyta</taxon>
        <taxon>Magnoliopsida</taxon>
        <taxon>eudicotyledons</taxon>
        <taxon>Gunneridae</taxon>
        <taxon>Pentapetalae</taxon>
        <taxon>asterids</taxon>
        <taxon>lamiids</taxon>
        <taxon>Solanales</taxon>
        <taxon>Convolvulaceae</taxon>
        <taxon>Cuscuteae</taxon>
        <taxon>Cuscuta</taxon>
        <taxon>Cuscuta subgen. Cuscuta</taxon>
    </lineage>
</organism>
<dbReference type="Pfam" id="PF00643">
    <property type="entry name" value="zf-B_box"/>
    <property type="match status" value="1"/>
</dbReference>
<dbReference type="AlphaFoldDB" id="A0AAV0DQ91"/>
<dbReference type="InterPro" id="IPR010402">
    <property type="entry name" value="CCT_domain"/>
</dbReference>
<keyword evidence="4 7" id="KW-0863">Zinc-finger</keyword>
<dbReference type="GO" id="GO:0005634">
    <property type="term" value="C:nucleus"/>
    <property type="evidence" value="ECO:0007669"/>
    <property type="project" value="UniProtKB-SubCell"/>
</dbReference>
<evidence type="ECO:0000256" key="3">
    <source>
        <dbReference type="ARBA" id="ARBA00022723"/>
    </source>
</evidence>
<evidence type="ECO:0000256" key="1">
    <source>
        <dbReference type="ARBA" id="ARBA00004123"/>
    </source>
</evidence>
<gene>
    <name evidence="12" type="ORF">CEPIT_LOCUS16876</name>
</gene>
<dbReference type="SMART" id="SM00336">
    <property type="entry name" value="BBOX"/>
    <property type="match status" value="1"/>
</dbReference>
<evidence type="ECO:0000256" key="9">
    <source>
        <dbReference type="SAM" id="MobiDB-lite"/>
    </source>
</evidence>
<dbReference type="PROSITE" id="PS51017">
    <property type="entry name" value="CCT"/>
    <property type="match status" value="1"/>
</dbReference>
<evidence type="ECO:0000259" key="11">
    <source>
        <dbReference type="PROSITE" id="PS51017"/>
    </source>
</evidence>
<dbReference type="EMBL" id="CAMAPF010000128">
    <property type="protein sequence ID" value="CAH9104704.1"/>
    <property type="molecule type" value="Genomic_DNA"/>
</dbReference>
<dbReference type="CDD" id="cd19821">
    <property type="entry name" value="Bbox1_BBX-like"/>
    <property type="match status" value="1"/>
</dbReference>
<sequence>MHKRKSNDLSSSSSACRKTSASAAAGTKTARACDCCIGKTAGWYCPADDAFLCQSCDRSVHSANLLARRHQRVPLKIPPLPRSISASSSWDSGFTRKPRTPRRRRCCLAKNAKNYHSYRQEVELTLVPEVNSISDENSHHDGYSEAEEEEEEELLYRVPILDPSVAEMCTSGEGKNIPAASRDFGKKSSNGSSYEPHGVILPSDFATEVESLLLGKGIDGEEPLLDLEEMGLLSNFSQEVNVSLELTDGGDDSSPALTGEDERVEISERNLEKCGAEFESGGSKMMCLLKLDYESVIADWADRRCPWSSGGGRPHLDPYDSWFDLTEGRMVDAYVEMGAMRSNGHPRGEALMDEERKERVWRYREKRRKRLFSKKIRYQVRKLNAEKRPRMKGRFVKRSNPCPVPTI</sequence>
<evidence type="ECO:0000313" key="13">
    <source>
        <dbReference type="Proteomes" id="UP001152523"/>
    </source>
</evidence>
<evidence type="ECO:0000313" key="12">
    <source>
        <dbReference type="EMBL" id="CAH9104704.1"/>
    </source>
</evidence>
<dbReference type="InterPro" id="IPR052453">
    <property type="entry name" value="CONSTANS-like_ZF"/>
</dbReference>
<evidence type="ECO:0000256" key="5">
    <source>
        <dbReference type="ARBA" id="ARBA00022833"/>
    </source>
</evidence>
<evidence type="ECO:0000259" key="10">
    <source>
        <dbReference type="PROSITE" id="PS50119"/>
    </source>
</evidence>
<accession>A0AAV0DQ91</accession>
<name>A0AAV0DQ91_9ASTE</name>
<dbReference type="GO" id="GO:0006355">
    <property type="term" value="P:regulation of DNA-templated transcription"/>
    <property type="evidence" value="ECO:0007669"/>
    <property type="project" value="TreeGrafter"/>
</dbReference>
<keyword evidence="3" id="KW-0479">Metal-binding</keyword>
<dbReference type="GO" id="GO:0008270">
    <property type="term" value="F:zinc ion binding"/>
    <property type="evidence" value="ECO:0007669"/>
    <property type="project" value="UniProtKB-KW"/>
</dbReference>
<keyword evidence="5" id="KW-0862">Zinc</keyword>
<dbReference type="PROSITE" id="PS50119">
    <property type="entry name" value="ZF_BBOX"/>
    <property type="match status" value="1"/>
</dbReference>
<reference evidence="12" key="1">
    <citation type="submission" date="2022-07" db="EMBL/GenBank/DDBJ databases">
        <authorList>
            <person name="Macas J."/>
            <person name="Novak P."/>
            <person name="Neumann P."/>
        </authorList>
    </citation>
    <scope>NUCLEOTIDE SEQUENCE</scope>
</reference>
<comment type="similarity">
    <text evidence="2">Belongs to the CONSTANS family.</text>
</comment>
<dbReference type="Pfam" id="PF06203">
    <property type="entry name" value="CCT"/>
    <property type="match status" value="1"/>
</dbReference>
<dbReference type="Proteomes" id="UP001152523">
    <property type="component" value="Unassembled WGS sequence"/>
</dbReference>
<protein>
    <submittedName>
        <fullName evidence="12">Uncharacterized protein</fullName>
    </submittedName>
</protein>
<evidence type="ECO:0000256" key="7">
    <source>
        <dbReference type="PROSITE-ProRule" id="PRU00024"/>
    </source>
</evidence>
<dbReference type="PANTHER" id="PTHR31874">
    <property type="entry name" value="CCT MOTIF FAMILY PROTEIN, EXPRESSED"/>
    <property type="match status" value="1"/>
</dbReference>
<feature type="region of interest" description="Disordered" evidence="9">
    <location>
        <begin position="172"/>
        <end position="197"/>
    </location>
</feature>
<keyword evidence="6 8" id="KW-0539">Nucleus</keyword>
<feature type="domain" description="CCT" evidence="11">
    <location>
        <begin position="356"/>
        <end position="398"/>
    </location>
</feature>